<dbReference type="InterPro" id="IPR007404">
    <property type="entry name" value="YdjM-like"/>
</dbReference>
<dbReference type="BioCyc" id="IAGG583356:GHAH-593-MONOMER"/>
<gene>
    <name evidence="2" type="ordered locus">Igag_0593</name>
</gene>
<dbReference type="GO" id="GO:0016787">
    <property type="term" value="F:hydrolase activity"/>
    <property type="evidence" value="ECO:0007669"/>
    <property type="project" value="UniProtKB-KW"/>
</dbReference>
<proteinExistence type="predicted"/>
<dbReference type="STRING" id="583356.Igag_0593"/>
<keyword evidence="1" id="KW-0472">Membrane</keyword>
<evidence type="ECO:0000256" key="1">
    <source>
        <dbReference type="SAM" id="Phobius"/>
    </source>
</evidence>
<dbReference type="AlphaFoldDB" id="E0SSF5"/>
<keyword evidence="1" id="KW-0812">Transmembrane</keyword>
<evidence type="ECO:0000313" key="3">
    <source>
        <dbReference type="Proteomes" id="UP000001304"/>
    </source>
</evidence>
<dbReference type="Pfam" id="PF04307">
    <property type="entry name" value="YdjM"/>
    <property type="match status" value="1"/>
</dbReference>
<dbReference type="Proteomes" id="UP000001304">
    <property type="component" value="Chromosome"/>
</dbReference>
<protein>
    <submittedName>
        <fullName evidence="2">Membrane-bound metal-dependent hydrolase</fullName>
    </submittedName>
</protein>
<keyword evidence="2" id="KW-0378">Hydrolase</keyword>
<dbReference type="KEGG" id="iag:Igag_0593"/>
<accession>E0SSF5</accession>
<reference evidence="2 3" key="1">
    <citation type="journal article" date="2010" name="Stand. Genomic Sci.">
        <title>Complete genome sequence of Ignisphaera aggregans type strain (AQ1.S1).</title>
        <authorList>
            <person name="Goker M."/>
            <person name="Held B."/>
            <person name="Lapidus A."/>
            <person name="Nolan M."/>
            <person name="Spring S."/>
            <person name="Yasawong M."/>
            <person name="Lucas S."/>
            <person name="Glavina Del Rio T."/>
            <person name="Tice H."/>
            <person name="Cheng J.F."/>
            <person name="Goodwin L."/>
            <person name="Tapia R."/>
            <person name="Pitluck S."/>
            <person name="Liolios K."/>
            <person name="Ivanova N."/>
            <person name="Mavromatis K."/>
            <person name="Mikhailova N."/>
            <person name="Pati A."/>
            <person name="Chen A."/>
            <person name="Palaniappan K."/>
            <person name="Brambilla E."/>
            <person name="Land M."/>
            <person name="Hauser L."/>
            <person name="Chang Y.J."/>
            <person name="Jeffries C.D."/>
            <person name="Brettin T."/>
            <person name="Detter J.C."/>
            <person name="Han C."/>
            <person name="Rohde M."/>
            <person name="Sikorski J."/>
            <person name="Woyke T."/>
            <person name="Bristow J."/>
            <person name="Eisen J.A."/>
            <person name="Markowitz V."/>
            <person name="Hugenholtz P."/>
            <person name="Kyrpides N.C."/>
            <person name="Klenk H.P."/>
        </authorList>
    </citation>
    <scope>NUCLEOTIDE SEQUENCE [LARGE SCALE GENOMIC DNA]</scope>
    <source>
        <strain evidence="3">DSM 17230 / JCM 13409 / AQ1.S1</strain>
    </source>
</reference>
<feature type="transmembrane region" description="Helical" evidence="1">
    <location>
        <begin position="144"/>
        <end position="161"/>
    </location>
</feature>
<keyword evidence="1" id="KW-1133">Transmembrane helix</keyword>
<organism evidence="2 3">
    <name type="scientific">Ignisphaera aggregans (strain DSM 17230 / JCM 13409 / AQ1.S1)</name>
    <dbReference type="NCBI Taxonomy" id="583356"/>
    <lineage>
        <taxon>Archaea</taxon>
        <taxon>Thermoproteota</taxon>
        <taxon>Thermoprotei</taxon>
        <taxon>Desulfurococcales</taxon>
        <taxon>Desulfurococcaceae</taxon>
        <taxon>Ignisphaera</taxon>
    </lineage>
</organism>
<name>E0SSF5_IGNAA</name>
<feature type="transmembrane region" description="Helical" evidence="1">
    <location>
        <begin position="33"/>
        <end position="53"/>
    </location>
</feature>
<sequence>MKLSTHNISGTAIAFTILMKTIGRDSLGNTLTMFLTALILSIIINTAIDFLYGHRGGRRTPWTHSIIGATIISIAISIAITIAIESIGIGLEPETHLVIATTCFSIALLHIALDMLTAGGVYLFWPFNKKRYSLLKIPYNDKTINILITLLSTTIILYLLIP</sequence>
<feature type="transmembrane region" description="Helical" evidence="1">
    <location>
        <begin position="97"/>
        <end position="124"/>
    </location>
</feature>
<dbReference type="HOGENOM" id="CLU_1631627_0_0_2"/>
<dbReference type="EMBL" id="CP002098">
    <property type="protein sequence ID" value="ADM27427.1"/>
    <property type="molecule type" value="Genomic_DNA"/>
</dbReference>
<evidence type="ECO:0000313" key="2">
    <source>
        <dbReference type="EMBL" id="ADM27427.1"/>
    </source>
</evidence>
<keyword evidence="3" id="KW-1185">Reference proteome</keyword>
<feature type="transmembrane region" description="Helical" evidence="1">
    <location>
        <begin position="65"/>
        <end position="91"/>
    </location>
</feature>